<dbReference type="InterPro" id="IPR005467">
    <property type="entry name" value="His_kinase_dom"/>
</dbReference>
<evidence type="ECO:0000256" key="5">
    <source>
        <dbReference type="ARBA" id="ARBA00022741"/>
    </source>
</evidence>
<dbReference type="GO" id="GO:0000155">
    <property type="term" value="F:phosphorelay sensor kinase activity"/>
    <property type="evidence" value="ECO:0007669"/>
    <property type="project" value="InterPro"/>
</dbReference>
<evidence type="ECO:0000256" key="7">
    <source>
        <dbReference type="ARBA" id="ARBA00022840"/>
    </source>
</evidence>
<dbReference type="InterPro" id="IPR024478">
    <property type="entry name" value="HlyB_4HB_MCP"/>
</dbReference>
<accession>A0A7C4RMS0</accession>
<dbReference type="CDD" id="cd00082">
    <property type="entry name" value="HisKA"/>
    <property type="match status" value="1"/>
</dbReference>
<dbReference type="SMART" id="SM00388">
    <property type="entry name" value="HisKA"/>
    <property type="match status" value="1"/>
</dbReference>
<comment type="caution">
    <text evidence="11">The sequence shown here is derived from an EMBL/GenBank/DDBJ whole genome shotgun (WGS) entry which is preliminary data.</text>
</comment>
<evidence type="ECO:0000256" key="2">
    <source>
        <dbReference type="ARBA" id="ARBA00012438"/>
    </source>
</evidence>
<dbReference type="InterPro" id="IPR036097">
    <property type="entry name" value="HisK_dim/P_sf"/>
</dbReference>
<evidence type="ECO:0000256" key="6">
    <source>
        <dbReference type="ARBA" id="ARBA00022777"/>
    </source>
</evidence>
<dbReference type="Pfam" id="PF12729">
    <property type="entry name" value="4HB_MCP_1"/>
    <property type="match status" value="1"/>
</dbReference>
<evidence type="ECO:0000259" key="10">
    <source>
        <dbReference type="PROSITE" id="PS50109"/>
    </source>
</evidence>
<name>A0A7C4RMS0_9BACT</name>
<evidence type="ECO:0000256" key="4">
    <source>
        <dbReference type="ARBA" id="ARBA00022679"/>
    </source>
</evidence>
<keyword evidence="9" id="KW-0812">Transmembrane</keyword>
<keyword evidence="7" id="KW-0067">ATP-binding</keyword>
<protein>
    <recommendedName>
        <fullName evidence="2">histidine kinase</fullName>
        <ecNumber evidence="2">2.7.13.3</ecNumber>
    </recommendedName>
</protein>
<proteinExistence type="predicted"/>
<gene>
    <name evidence="11" type="ORF">ENS29_04995</name>
</gene>
<keyword evidence="9" id="KW-1133">Transmembrane helix</keyword>
<evidence type="ECO:0000313" key="11">
    <source>
        <dbReference type="EMBL" id="HGU32195.1"/>
    </source>
</evidence>
<dbReference type="GO" id="GO:0005524">
    <property type="term" value="F:ATP binding"/>
    <property type="evidence" value="ECO:0007669"/>
    <property type="project" value="UniProtKB-KW"/>
</dbReference>
<feature type="transmembrane region" description="Helical" evidence="9">
    <location>
        <begin position="182"/>
        <end position="205"/>
    </location>
</feature>
<keyword evidence="4" id="KW-0808">Transferase</keyword>
<dbReference type="Pfam" id="PF00512">
    <property type="entry name" value="HisKA"/>
    <property type="match status" value="1"/>
</dbReference>
<sequence>MLKPWKLKTRLFFVVFALMVLTVIGGVVMIAYTVQMEHIVSDITERDLTAFQIAEGMESALAMQKGFVAYYFMDRNPQWLQQLGEYRQIFREKLAEARTLAKEDPLQKHIDAIEAEYHRYIRDKDQVIALYKSGDIETGQQLHKEVRLQFFNLLEGCRRFKDVYRNKVFETKQRVQEQAEHLRIVTVAAVVVGCALALVLIWLMLDQVFKPVVKLTHELGGIDPSKGKGNEIRALSEGVRELIEDADQTYHELKRSRETLLQAEKMALVGKLAAGMAHSLRNPFTSVKMRLFSLGRSLKLNETQQEDFDVISEEIQHIDTIVQNFLEFSRPPKLRMTRISPSSVVDLVIRLLAHRLNSYDVTVEIRRKALLPEIEADPEQLKEVLVNLVVNACEAMKRGGHITIEEEETGTQTGRSVVLRVADTGPGIPEDIREKIFQPFFTTKEEGTGLGLSIAARIVQEHGGELSVDSAKGHGAVFVMRFPVK</sequence>
<feature type="domain" description="Histidine kinase" evidence="10">
    <location>
        <begin position="275"/>
        <end position="485"/>
    </location>
</feature>
<dbReference type="EMBL" id="DSUH01000113">
    <property type="protein sequence ID" value="HGU32195.1"/>
    <property type="molecule type" value="Genomic_DNA"/>
</dbReference>
<dbReference type="PRINTS" id="PR00344">
    <property type="entry name" value="BCTRLSENSOR"/>
</dbReference>
<dbReference type="SUPFAM" id="SSF47384">
    <property type="entry name" value="Homodimeric domain of signal transducing histidine kinase"/>
    <property type="match status" value="1"/>
</dbReference>
<dbReference type="InterPro" id="IPR003661">
    <property type="entry name" value="HisK_dim/P_dom"/>
</dbReference>
<feature type="transmembrane region" description="Helical" evidence="9">
    <location>
        <begin position="12"/>
        <end position="34"/>
    </location>
</feature>
<dbReference type="InterPro" id="IPR004358">
    <property type="entry name" value="Sig_transdc_His_kin-like_C"/>
</dbReference>
<keyword evidence="5" id="KW-0547">Nucleotide-binding</keyword>
<dbReference type="AlphaFoldDB" id="A0A7C4RMS0"/>
<dbReference type="PANTHER" id="PTHR43065">
    <property type="entry name" value="SENSOR HISTIDINE KINASE"/>
    <property type="match status" value="1"/>
</dbReference>
<keyword evidence="6 11" id="KW-0418">Kinase</keyword>
<dbReference type="Gene3D" id="1.10.287.130">
    <property type="match status" value="1"/>
</dbReference>
<organism evidence="11">
    <name type="scientific">Desulfatirhabdium butyrativorans</name>
    <dbReference type="NCBI Taxonomy" id="340467"/>
    <lineage>
        <taxon>Bacteria</taxon>
        <taxon>Pseudomonadati</taxon>
        <taxon>Thermodesulfobacteriota</taxon>
        <taxon>Desulfobacteria</taxon>
        <taxon>Desulfobacterales</taxon>
        <taxon>Desulfatirhabdiaceae</taxon>
        <taxon>Desulfatirhabdium</taxon>
    </lineage>
</organism>
<dbReference type="Pfam" id="PF02518">
    <property type="entry name" value="HATPase_c"/>
    <property type="match status" value="1"/>
</dbReference>
<evidence type="ECO:0000256" key="1">
    <source>
        <dbReference type="ARBA" id="ARBA00000085"/>
    </source>
</evidence>
<dbReference type="PROSITE" id="PS50109">
    <property type="entry name" value="HIS_KIN"/>
    <property type="match status" value="1"/>
</dbReference>
<dbReference type="Gene3D" id="3.30.565.10">
    <property type="entry name" value="Histidine kinase-like ATPase, C-terminal domain"/>
    <property type="match status" value="1"/>
</dbReference>
<evidence type="ECO:0000256" key="9">
    <source>
        <dbReference type="SAM" id="Phobius"/>
    </source>
</evidence>
<dbReference type="SMART" id="SM00387">
    <property type="entry name" value="HATPase_c"/>
    <property type="match status" value="1"/>
</dbReference>
<dbReference type="EC" id="2.7.13.3" evidence="2"/>
<dbReference type="InterPro" id="IPR036890">
    <property type="entry name" value="HATPase_C_sf"/>
</dbReference>
<evidence type="ECO:0000256" key="3">
    <source>
        <dbReference type="ARBA" id="ARBA00022553"/>
    </source>
</evidence>
<dbReference type="PANTHER" id="PTHR43065:SF10">
    <property type="entry name" value="PEROXIDE STRESS-ACTIVATED HISTIDINE KINASE MAK3"/>
    <property type="match status" value="1"/>
</dbReference>
<evidence type="ECO:0000256" key="8">
    <source>
        <dbReference type="ARBA" id="ARBA00023012"/>
    </source>
</evidence>
<dbReference type="InterPro" id="IPR003594">
    <property type="entry name" value="HATPase_dom"/>
</dbReference>
<comment type="catalytic activity">
    <reaction evidence="1">
        <text>ATP + protein L-histidine = ADP + protein N-phospho-L-histidine.</text>
        <dbReference type="EC" id="2.7.13.3"/>
    </reaction>
</comment>
<dbReference type="SUPFAM" id="SSF55874">
    <property type="entry name" value="ATPase domain of HSP90 chaperone/DNA topoisomerase II/histidine kinase"/>
    <property type="match status" value="1"/>
</dbReference>
<keyword evidence="8" id="KW-0902">Two-component regulatory system</keyword>
<keyword evidence="9" id="KW-0472">Membrane</keyword>
<reference evidence="11" key="1">
    <citation type="journal article" date="2020" name="mSystems">
        <title>Genome- and Community-Level Interaction Insights into Carbon Utilization and Element Cycling Functions of Hydrothermarchaeota in Hydrothermal Sediment.</title>
        <authorList>
            <person name="Zhou Z."/>
            <person name="Liu Y."/>
            <person name="Xu W."/>
            <person name="Pan J."/>
            <person name="Luo Z.H."/>
            <person name="Li M."/>
        </authorList>
    </citation>
    <scope>NUCLEOTIDE SEQUENCE [LARGE SCALE GENOMIC DNA]</scope>
    <source>
        <strain evidence="11">SpSt-477</strain>
    </source>
</reference>
<keyword evidence="3" id="KW-0597">Phosphoprotein</keyword>